<comment type="similarity">
    <text evidence="2 13">Belongs to the thiolase-like superfamily. FabH family.</text>
</comment>
<comment type="catalytic activity">
    <reaction evidence="12">
        <text>malonyl-[ACP] + acetyl-CoA + H(+) = 3-oxobutanoyl-[ACP] + CO2 + CoA</text>
        <dbReference type="Rhea" id="RHEA:12080"/>
        <dbReference type="Rhea" id="RHEA-COMP:9623"/>
        <dbReference type="Rhea" id="RHEA-COMP:9625"/>
        <dbReference type="ChEBI" id="CHEBI:15378"/>
        <dbReference type="ChEBI" id="CHEBI:16526"/>
        <dbReference type="ChEBI" id="CHEBI:57287"/>
        <dbReference type="ChEBI" id="CHEBI:57288"/>
        <dbReference type="ChEBI" id="CHEBI:78449"/>
        <dbReference type="ChEBI" id="CHEBI:78450"/>
        <dbReference type="EC" id="2.3.1.180"/>
    </reaction>
    <physiologicalReaction direction="left-to-right" evidence="12">
        <dbReference type="Rhea" id="RHEA:12081"/>
    </physiologicalReaction>
</comment>
<dbReference type="Pfam" id="PF08541">
    <property type="entry name" value="ACP_syn_III_C"/>
    <property type="match status" value="1"/>
</dbReference>
<dbReference type="HAMAP" id="MF_01815">
    <property type="entry name" value="FabH"/>
    <property type="match status" value="1"/>
</dbReference>
<keyword evidence="6 13" id="KW-0808">Transferase</keyword>
<evidence type="ECO:0000256" key="12">
    <source>
        <dbReference type="ARBA" id="ARBA00051096"/>
    </source>
</evidence>
<protein>
    <recommendedName>
        <fullName evidence="3 13">Beta-ketoacyl-[acyl-carrier-protein] synthase III</fullName>
        <shortName evidence="13">Beta-ketoacyl-ACP synthase III</shortName>
        <shortName evidence="13">KAS III</shortName>
        <ecNumber evidence="3 13">2.3.1.180</ecNumber>
    </recommendedName>
    <alternativeName>
        <fullName evidence="13">3-oxoacyl-[acyl-carrier-protein] synthase 3</fullName>
    </alternativeName>
    <alternativeName>
        <fullName evidence="13">3-oxoacyl-[acyl-carrier-protein] synthase III</fullName>
    </alternativeName>
</protein>
<dbReference type="NCBIfam" id="TIGR00747">
    <property type="entry name" value="fabH"/>
    <property type="match status" value="1"/>
</dbReference>
<dbReference type="EMBL" id="JAFLNF010000005">
    <property type="protein sequence ID" value="MBO0345999.1"/>
    <property type="molecule type" value="Genomic_DNA"/>
</dbReference>
<sequence>MSVTRSRILGCGSYLPAKCLTNSDLEKLVDTSDEWIVQRTGITQRHVAADGEFTSDLALEAAKAALANAGVDAQEIDLIILATATPDNTFPASAVSVQAKLGIHHGFAFDVQAVCSGFVYALTTADAYLKAGLAKKALVIGAETFSRILDWTDRTTCVLFGDGAGAVVLEAYEGEGTTADQGILTSHLRSDGRHKEKLYVDGGPSTTQTSGFLRMEGREVFKHAVGMITDVIEDAYAATGYSSEDLSWFIPHQANRRIIDASAKKLGIDPTKVVTTVDKHGNTSAASIPLALCQAVTDGRVQRGDLILLEAMGGGFTWGSVILRW</sequence>
<evidence type="ECO:0000259" key="15">
    <source>
        <dbReference type="Pfam" id="PF08545"/>
    </source>
</evidence>
<evidence type="ECO:0000259" key="14">
    <source>
        <dbReference type="Pfam" id="PF08541"/>
    </source>
</evidence>
<keyword evidence="5 13" id="KW-0444">Lipid biosynthesis</keyword>
<dbReference type="RefSeq" id="WP_206941128.1">
    <property type="nucleotide sequence ID" value="NZ_JAFLNF010000005.1"/>
</dbReference>
<keyword evidence="9 13" id="KW-0275">Fatty acid biosynthesis</keyword>
<evidence type="ECO:0000256" key="7">
    <source>
        <dbReference type="ARBA" id="ARBA00022832"/>
    </source>
</evidence>
<reference evidence="16" key="1">
    <citation type="submission" date="2021-03" db="EMBL/GenBank/DDBJ databases">
        <title>Roseibium sp. CAU 1637 isolated from Incheon.</title>
        <authorList>
            <person name="Kim W."/>
        </authorList>
    </citation>
    <scope>NUCLEOTIDE SEQUENCE</scope>
    <source>
        <strain evidence="16">CAU 1637</strain>
    </source>
</reference>
<feature type="region of interest" description="ACP-binding" evidence="13">
    <location>
        <begin position="253"/>
        <end position="257"/>
    </location>
</feature>
<dbReference type="Gene3D" id="3.40.47.10">
    <property type="match status" value="1"/>
</dbReference>
<keyword evidence="11 13" id="KW-0012">Acyltransferase</keyword>
<evidence type="ECO:0000256" key="2">
    <source>
        <dbReference type="ARBA" id="ARBA00008642"/>
    </source>
</evidence>
<feature type="active site" evidence="13">
    <location>
        <position position="252"/>
    </location>
</feature>
<keyword evidence="10 13" id="KW-0511">Multifunctional enzyme</keyword>
<comment type="subcellular location">
    <subcellularLocation>
        <location evidence="13">Cytoplasm</location>
    </subcellularLocation>
</comment>
<evidence type="ECO:0000256" key="3">
    <source>
        <dbReference type="ARBA" id="ARBA00012333"/>
    </source>
</evidence>
<evidence type="ECO:0000313" key="17">
    <source>
        <dbReference type="Proteomes" id="UP000664779"/>
    </source>
</evidence>
<feature type="active site" evidence="13">
    <location>
        <position position="282"/>
    </location>
</feature>
<dbReference type="GO" id="GO:0005737">
    <property type="term" value="C:cytoplasm"/>
    <property type="evidence" value="ECO:0007669"/>
    <property type="project" value="UniProtKB-SubCell"/>
</dbReference>
<proteinExistence type="inferred from homology"/>
<dbReference type="GO" id="GO:0033818">
    <property type="term" value="F:beta-ketoacyl-acyl-carrier-protein synthase III activity"/>
    <property type="evidence" value="ECO:0007669"/>
    <property type="project" value="UniProtKB-UniRule"/>
</dbReference>
<dbReference type="PANTHER" id="PTHR34069:SF2">
    <property type="entry name" value="BETA-KETOACYL-[ACYL-CARRIER-PROTEIN] SYNTHASE III"/>
    <property type="match status" value="1"/>
</dbReference>
<dbReference type="InterPro" id="IPR013747">
    <property type="entry name" value="ACP_syn_III_C"/>
</dbReference>
<evidence type="ECO:0000256" key="6">
    <source>
        <dbReference type="ARBA" id="ARBA00022679"/>
    </source>
</evidence>
<evidence type="ECO:0000256" key="5">
    <source>
        <dbReference type="ARBA" id="ARBA00022516"/>
    </source>
</evidence>
<evidence type="ECO:0000256" key="10">
    <source>
        <dbReference type="ARBA" id="ARBA00023268"/>
    </source>
</evidence>
<keyword evidence="4 13" id="KW-0963">Cytoplasm</keyword>
<dbReference type="InterPro" id="IPR016039">
    <property type="entry name" value="Thiolase-like"/>
</dbReference>
<keyword evidence="7 13" id="KW-0276">Fatty acid metabolism</keyword>
<evidence type="ECO:0000256" key="11">
    <source>
        <dbReference type="ARBA" id="ARBA00023315"/>
    </source>
</evidence>
<evidence type="ECO:0000256" key="8">
    <source>
        <dbReference type="ARBA" id="ARBA00023098"/>
    </source>
</evidence>
<comment type="pathway">
    <text evidence="1 13">Lipid metabolism; fatty acid biosynthesis.</text>
</comment>
<feature type="active site" evidence="13">
    <location>
        <position position="115"/>
    </location>
</feature>
<name>A0A939J9K4_9HYPH</name>
<evidence type="ECO:0000256" key="9">
    <source>
        <dbReference type="ARBA" id="ARBA00023160"/>
    </source>
</evidence>
<dbReference type="GO" id="GO:0004315">
    <property type="term" value="F:3-oxoacyl-[acyl-carrier-protein] synthase activity"/>
    <property type="evidence" value="ECO:0007669"/>
    <property type="project" value="InterPro"/>
</dbReference>
<feature type="domain" description="Beta-ketoacyl-[acyl-carrier-protein] synthase III N-terminal" evidence="15">
    <location>
        <begin position="109"/>
        <end position="192"/>
    </location>
</feature>
<dbReference type="GO" id="GO:0006633">
    <property type="term" value="P:fatty acid biosynthetic process"/>
    <property type="evidence" value="ECO:0007669"/>
    <property type="project" value="UniProtKB-UniRule"/>
</dbReference>
<evidence type="ECO:0000313" key="16">
    <source>
        <dbReference type="EMBL" id="MBO0345999.1"/>
    </source>
</evidence>
<gene>
    <name evidence="13" type="primary">fabH</name>
    <name evidence="16" type="ORF">J0X15_12265</name>
</gene>
<dbReference type="GO" id="GO:0044550">
    <property type="term" value="P:secondary metabolite biosynthetic process"/>
    <property type="evidence" value="ECO:0007669"/>
    <property type="project" value="TreeGrafter"/>
</dbReference>
<comment type="subunit">
    <text evidence="13">Homodimer.</text>
</comment>
<comment type="caution">
    <text evidence="16">The sequence shown here is derived from an EMBL/GenBank/DDBJ whole genome shotgun (WGS) entry which is preliminary data.</text>
</comment>
<evidence type="ECO:0000256" key="4">
    <source>
        <dbReference type="ARBA" id="ARBA00022490"/>
    </source>
</evidence>
<evidence type="ECO:0000256" key="13">
    <source>
        <dbReference type="HAMAP-Rule" id="MF_01815"/>
    </source>
</evidence>
<feature type="domain" description="Beta-ketoacyl-[acyl-carrier-protein] synthase III C-terminal" evidence="14">
    <location>
        <begin position="238"/>
        <end position="325"/>
    </location>
</feature>
<dbReference type="InterPro" id="IPR013751">
    <property type="entry name" value="ACP_syn_III_N"/>
</dbReference>
<dbReference type="CDD" id="cd00830">
    <property type="entry name" value="KAS_III"/>
    <property type="match status" value="1"/>
</dbReference>
<dbReference type="Pfam" id="PF08545">
    <property type="entry name" value="ACP_syn_III"/>
    <property type="match status" value="1"/>
</dbReference>
<dbReference type="AlphaFoldDB" id="A0A939J9K4"/>
<dbReference type="PANTHER" id="PTHR34069">
    <property type="entry name" value="3-OXOACYL-[ACYL-CARRIER-PROTEIN] SYNTHASE 3"/>
    <property type="match status" value="1"/>
</dbReference>
<dbReference type="FunFam" id="3.40.47.10:FF:000004">
    <property type="entry name" value="3-oxoacyl-[acyl-carrier-protein] synthase 3"/>
    <property type="match status" value="1"/>
</dbReference>
<dbReference type="EC" id="2.3.1.180" evidence="3 13"/>
<accession>A0A939J9K4</accession>
<evidence type="ECO:0000256" key="1">
    <source>
        <dbReference type="ARBA" id="ARBA00005194"/>
    </source>
</evidence>
<keyword evidence="17" id="KW-1185">Reference proteome</keyword>
<organism evidence="16 17">
    <name type="scientific">Roseibium limicola</name>
    <dbReference type="NCBI Taxonomy" id="2816037"/>
    <lineage>
        <taxon>Bacteria</taxon>
        <taxon>Pseudomonadati</taxon>
        <taxon>Pseudomonadota</taxon>
        <taxon>Alphaproteobacteria</taxon>
        <taxon>Hyphomicrobiales</taxon>
        <taxon>Stappiaceae</taxon>
        <taxon>Roseibium</taxon>
    </lineage>
</organism>
<dbReference type="Proteomes" id="UP000664779">
    <property type="component" value="Unassembled WGS sequence"/>
</dbReference>
<dbReference type="InterPro" id="IPR004655">
    <property type="entry name" value="FabH"/>
</dbReference>
<dbReference type="NCBIfam" id="NF006829">
    <property type="entry name" value="PRK09352.1"/>
    <property type="match status" value="1"/>
</dbReference>
<comment type="function">
    <text evidence="13">Catalyzes the condensation reaction of fatty acid synthesis by the addition to an acyl acceptor of two carbons from malonyl-ACP. Catalyzes the first condensation reaction which initiates fatty acid synthesis and may therefore play a role in governing the total rate of fatty acid production. Possesses both acetoacetyl-ACP synthase and acetyl transacylase activities. Its substrate specificity determines the biosynthesis of branched-chain and/or straight-chain of fatty acids.</text>
</comment>
<comment type="domain">
    <text evidence="13">The last Arg residue of the ACP-binding site is essential for the weak association between ACP/AcpP and FabH.</text>
</comment>
<keyword evidence="8 13" id="KW-0443">Lipid metabolism</keyword>
<dbReference type="SUPFAM" id="SSF53901">
    <property type="entry name" value="Thiolase-like"/>
    <property type="match status" value="1"/>
</dbReference>